<dbReference type="PANTHER" id="PTHR35093:SF8">
    <property type="entry name" value="OUTER MEMBRANE PROTEIN NMB0088-RELATED"/>
    <property type="match status" value="1"/>
</dbReference>
<keyword evidence="5 8" id="KW-0732">Signal</keyword>
<evidence type="ECO:0000256" key="1">
    <source>
        <dbReference type="ARBA" id="ARBA00004571"/>
    </source>
</evidence>
<reference evidence="9 10" key="1">
    <citation type="submission" date="2018-09" db="EMBL/GenBank/DDBJ databases">
        <title>Metagenome Assembled Genomes from an Advanced Water Purification Facility.</title>
        <authorList>
            <person name="Stamps B.W."/>
            <person name="Spear J.R."/>
        </authorList>
    </citation>
    <scope>NUCLEOTIDE SEQUENCE [LARGE SCALE GENOMIC DNA]</scope>
    <source>
        <strain evidence="9">Bin_27_1</strain>
    </source>
</reference>
<feature type="signal peptide" evidence="8">
    <location>
        <begin position="1"/>
        <end position="24"/>
    </location>
</feature>
<keyword evidence="7" id="KW-0998">Cell outer membrane</keyword>
<dbReference type="Gene3D" id="2.40.160.60">
    <property type="entry name" value="Outer membrane protein transport protein (OMPP1/FadL/TodX)"/>
    <property type="match status" value="1"/>
</dbReference>
<evidence type="ECO:0000256" key="5">
    <source>
        <dbReference type="ARBA" id="ARBA00022729"/>
    </source>
</evidence>
<protein>
    <submittedName>
        <fullName evidence="9">Porin</fullName>
    </submittedName>
</protein>
<evidence type="ECO:0000256" key="8">
    <source>
        <dbReference type="SAM" id="SignalP"/>
    </source>
</evidence>
<keyword evidence="6" id="KW-0472">Membrane</keyword>
<comment type="subcellular location">
    <subcellularLocation>
        <location evidence="1">Cell outer membrane</location>
        <topology evidence="1">Multi-pass membrane protein</topology>
    </subcellularLocation>
</comment>
<dbReference type="Proteomes" id="UP000321192">
    <property type="component" value="Unassembled WGS sequence"/>
</dbReference>
<gene>
    <name evidence="9" type="ORF">E6Q80_02700</name>
</gene>
<evidence type="ECO:0000256" key="6">
    <source>
        <dbReference type="ARBA" id="ARBA00023136"/>
    </source>
</evidence>
<evidence type="ECO:0000313" key="10">
    <source>
        <dbReference type="Proteomes" id="UP000321192"/>
    </source>
</evidence>
<organism evidence="9 10">
    <name type="scientific">Thauera aminoaromatica</name>
    <dbReference type="NCBI Taxonomy" id="164330"/>
    <lineage>
        <taxon>Bacteria</taxon>
        <taxon>Pseudomonadati</taxon>
        <taxon>Pseudomonadota</taxon>
        <taxon>Betaproteobacteria</taxon>
        <taxon>Rhodocyclales</taxon>
        <taxon>Zoogloeaceae</taxon>
        <taxon>Thauera</taxon>
    </lineage>
</organism>
<comment type="similarity">
    <text evidence="2">Belongs to the OmpP1/FadL family.</text>
</comment>
<name>A0A5C7T5N3_THASP</name>
<evidence type="ECO:0000256" key="3">
    <source>
        <dbReference type="ARBA" id="ARBA00022452"/>
    </source>
</evidence>
<dbReference type="SUPFAM" id="SSF56935">
    <property type="entry name" value="Porins"/>
    <property type="match status" value="1"/>
</dbReference>
<dbReference type="RefSeq" id="WP_276656794.1">
    <property type="nucleotide sequence ID" value="NZ_SSFD01000037.1"/>
</dbReference>
<dbReference type="PANTHER" id="PTHR35093">
    <property type="entry name" value="OUTER MEMBRANE PROTEIN NMB0088-RELATED"/>
    <property type="match status" value="1"/>
</dbReference>
<comment type="caution">
    <text evidence="9">The sequence shown here is derived from an EMBL/GenBank/DDBJ whole genome shotgun (WGS) entry which is preliminary data.</text>
</comment>
<evidence type="ECO:0000256" key="2">
    <source>
        <dbReference type="ARBA" id="ARBA00008163"/>
    </source>
</evidence>
<proteinExistence type="inferred from homology"/>
<keyword evidence="4" id="KW-0812">Transmembrane</keyword>
<dbReference type="InterPro" id="IPR005017">
    <property type="entry name" value="OMPP1/FadL/TodX"/>
</dbReference>
<accession>A0A5C7T5N3</accession>
<dbReference type="GO" id="GO:0009279">
    <property type="term" value="C:cell outer membrane"/>
    <property type="evidence" value="ECO:0007669"/>
    <property type="project" value="UniProtKB-SubCell"/>
</dbReference>
<dbReference type="AlphaFoldDB" id="A0A5C7T5N3"/>
<dbReference type="EMBL" id="SSFD01000037">
    <property type="protein sequence ID" value="TXH91444.1"/>
    <property type="molecule type" value="Genomic_DNA"/>
</dbReference>
<dbReference type="Pfam" id="PF03349">
    <property type="entry name" value="Toluene_X"/>
    <property type="match status" value="1"/>
</dbReference>
<dbReference type="GO" id="GO:0015483">
    <property type="term" value="F:long-chain fatty acid transporting porin activity"/>
    <property type="evidence" value="ECO:0007669"/>
    <property type="project" value="TreeGrafter"/>
</dbReference>
<evidence type="ECO:0000256" key="7">
    <source>
        <dbReference type="ARBA" id="ARBA00023237"/>
    </source>
</evidence>
<keyword evidence="3" id="KW-1134">Transmembrane beta strand</keyword>
<feature type="chain" id="PRO_5022780660" evidence="8">
    <location>
        <begin position="25"/>
        <end position="415"/>
    </location>
</feature>
<evidence type="ECO:0000313" key="9">
    <source>
        <dbReference type="EMBL" id="TXH91444.1"/>
    </source>
</evidence>
<evidence type="ECO:0000256" key="4">
    <source>
        <dbReference type="ARBA" id="ARBA00022692"/>
    </source>
</evidence>
<sequence>MQMNKLAINILGATLALAGGNAMAAGFALQNQNGAGTGNAFAGAAAAAEDASTVYFNPAGMLLLPKGHNITGAVTFLDRSVEFSDRGTARLVPFALGSDGGDGGSLAIVPAAYWSYAVSPDLAVGLGVGPTFGNKTEFDRDFIGRFSGYFAEIKQININPSIAYRVNDMVALGFGLNFAKNETEFKQMAPLAGGFPIGVPVTIKGDDTAFGWNAGLMIQATPATRVGVTYRSELSFDLKGTQEISGVRTFDVKAKLKTPDQFSFGMHHAVDSKLELLADLTWTGWSSIESIKVRGGTNPELPYHFKDTWRVGLGVGYQMNNQWKLRAGVAFDEAPVRSAADRTMTLPDTDRTWLALGARYTLNKNASIDVGYAHIFFKEGPTERIVYNGSTPIQQIKGKFDVSADLLSVQYNHNF</sequence>